<protein>
    <submittedName>
        <fullName evidence="2">Uncharacterized protein</fullName>
    </submittedName>
</protein>
<keyword evidence="3" id="KW-1185">Reference proteome</keyword>
<name>A0AAQ3P315_VIGMU</name>
<dbReference type="EMBL" id="CP144699">
    <property type="protein sequence ID" value="WVZ21041.1"/>
    <property type="molecule type" value="Genomic_DNA"/>
</dbReference>
<feature type="compositionally biased region" description="Polar residues" evidence="1">
    <location>
        <begin position="81"/>
        <end position="100"/>
    </location>
</feature>
<gene>
    <name evidence="2" type="ORF">V8G54_008363</name>
</gene>
<organism evidence="2 3">
    <name type="scientific">Vigna mungo</name>
    <name type="common">Black gram</name>
    <name type="synonym">Phaseolus mungo</name>
    <dbReference type="NCBI Taxonomy" id="3915"/>
    <lineage>
        <taxon>Eukaryota</taxon>
        <taxon>Viridiplantae</taxon>
        <taxon>Streptophyta</taxon>
        <taxon>Embryophyta</taxon>
        <taxon>Tracheophyta</taxon>
        <taxon>Spermatophyta</taxon>
        <taxon>Magnoliopsida</taxon>
        <taxon>eudicotyledons</taxon>
        <taxon>Gunneridae</taxon>
        <taxon>Pentapetalae</taxon>
        <taxon>rosids</taxon>
        <taxon>fabids</taxon>
        <taxon>Fabales</taxon>
        <taxon>Fabaceae</taxon>
        <taxon>Papilionoideae</taxon>
        <taxon>50 kb inversion clade</taxon>
        <taxon>NPAAA clade</taxon>
        <taxon>indigoferoid/millettioid clade</taxon>
        <taxon>Phaseoleae</taxon>
        <taxon>Vigna</taxon>
    </lineage>
</organism>
<evidence type="ECO:0000313" key="2">
    <source>
        <dbReference type="EMBL" id="WVZ21041.1"/>
    </source>
</evidence>
<reference evidence="2 3" key="1">
    <citation type="journal article" date="2023" name="Life. Sci Alliance">
        <title>Evolutionary insights into 3D genome organization and epigenetic landscape of Vigna mungo.</title>
        <authorList>
            <person name="Junaid A."/>
            <person name="Singh B."/>
            <person name="Bhatia S."/>
        </authorList>
    </citation>
    <scope>NUCLEOTIDE SEQUENCE [LARGE SCALE GENOMIC DNA]</scope>
    <source>
        <strain evidence="2">Urdbean</strain>
    </source>
</reference>
<accession>A0AAQ3P315</accession>
<feature type="region of interest" description="Disordered" evidence="1">
    <location>
        <begin position="64"/>
        <end position="138"/>
    </location>
</feature>
<evidence type="ECO:0000256" key="1">
    <source>
        <dbReference type="SAM" id="MobiDB-lite"/>
    </source>
</evidence>
<dbReference type="AlphaFoldDB" id="A0AAQ3P315"/>
<evidence type="ECO:0000313" key="3">
    <source>
        <dbReference type="Proteomes" id="UP001374535"/>
    </source>
</evidence>
<proteinExistence type="predicted"/>
<sequence length="138" mass="15096">MTPPNPSVATILTTSPQRAASAINTPTPLHELLAPGRTIYSCEIIFFTRNLHCETFTNLNRSAVQLSSSPSSPPSRLHLQPCTQKNQPKNPKSNPDQNPKNPMIEERKVGVGMSFSPLRSVPGTRKSAKLKGPPEKEE</sequence>
<dbReference type="Proteomes" id="UP001374535">
    <property type="component" value="Chromosome 2"/>
</dbReference>